<dbReference type="OrthoDB" id="25391at2759"/>
<evidence type="ECO:0000313" key="1">
    <source>
        <dbReference type="EMBL" id="KPM05632.1"/>
    </source>
</evidence>
<dbReference type="EMBL" id="JXLN01010399">
    <property type="protein sequence ID" value="KPM05632.1"/>
    <property type="molecule type" value="Genomic_DNA"/>
</dbReference>
<name>A0A132A3Q6_SARSC</name>
<accession>A0A132A3Q6</accession>
<comment type="caution">
    <text evidence="1">The sequence shown here is derived from an EMBL/GenBank/DDBJ whole genome shotgun (WGS) entry which is preliminary data.</text>
</comment>
<dbReference type="AlphaFoldDB" id="A0A132A3Q6"/>
<dbReference type="Gene3D" id="2.30.30.1020">
    <property type="entry name" value="CCR4-NOT complex subunit 2/3/5, C-terminal domain"/>
    <property type="match status" value="1"/>
</dbReference>
<proteinExistence type="predicted"/>
<organism evidence="1 2">
    <name type="scientific">Sarcoptes scabiei</name>
    <name type="common">Itch mite</name>
    <name type="synonym">Acarus scabiei</name>
    <dbReference type="NCBI Taxonomy" id="52283"/>
    <lineage>
        <taxon>Eukaryota</taxon>
        <taxon>Metazoa</taxon>
        <taxon>Ecdysozoa</taxon>
        <taxon>Arthropoda</taxon>
        <taxon>Chelicerata</taxon>
        <taxon>Arachnida</taxon>
        <taxon>Acari</taxon>
        <taxon>Acariformes</taxon>
        <taxon>Sarcoptiformes</taxon>
        <taxon>Astigmata</taxon>
        <taxon>Psoroptidia</taxon>
        <taxon>Sarcoptoidea</taxon>
        <taxon>Sarcoptidae</taxon>
        <taxon>Sarcoptinae</taxon>
        <taxon>Sarcoptes</taxon>
    </lineage>
</organism>
<reference evidence="1 2" key="1">
    <citation type="journal article" date="2015" name="Parasit. Vectors">
        <title>Draft genome of the scabies mite.</title>
        <authorList>
            <person name="Rider S.D.Jr."/>
            <person name="Morgan M.S."/>
            <person name="Arlian L.G."/>
        </authorList>
    </citation>
    <scope>NUCLEOTIDE SEQUENCE [LARGE SCALE GENOMIC DNA]</scope>
    <source>
        <strain evidence="1">Arlian Lab</strain>
    </source>
</reference>
<dbReference type="VEuPathDB" id="VectorBase:SSCA004972"/>
<evidence type="ECO:0000313" key="2">
    <source>
        <dbReference type="Proteomes" id="UP000616769"/>
    </source>
</evidence>
<protein>
    <submittedName>
        <fullName evidence="1">CCR4-NOT transcription complex subunit 2-like protein</fullName>
    </submittedName>
</protein>
<dbReference type="Proteomes" id="UP000616769">
    <property type="component" value="Unassembled WGS sequence"/>
</dbReference>
<dbReference type="InterPro" id="IPR038635">
    <property type="entry name" value="CCR4-NOT_su2/3/5_C_sf"/>
</dbReference>
<sequence length="111" mass="12445">MQITKDGLVTNIPSGMMNDQYGIAGLLTSLKQADMNPNLYALMIGFDLPNINMNLNSKEFNYPVPQEYLVFNSIRDKLTTIKLSAFCEDLLFFLFYCFAGENMQAAVGAEL</sequence>
<gene>
    <name evidence="1" type="ORF">QR98_0040980</name>
</gene>